<feature type="domain" description="Homeobox" evidence="11">
    <location>
        <begin position="79"/>
        <end position="139"/>
    </location>
</feature>
<dbReference type="SMART" id="SM00389">
    <property type="entry name" value="HOX"/>
    <property type="match status" value="1"/>
</dbReference>
<dbReference type="Pfam" id="PF09730">
    <property type="entry name" value="BicD"/>
    <property type="match status" value="1"/>
</dbReference>
<keyword evidence="5 7" id="KW-0371">Homeobox</keyword>
<dbReference type="GO" id="GO:0072393">
    <property type="term" value="P:microtubule anchoring at microtubule organizing center"/>
    <property type="evidence" value="ECO:0007669"/>
    <property type="project" value="TreeGrafter"/>
</dbReference>
<dbReference type="InterPro" id="IPR009057">
    <property type="entry name" value="Homeodomain-like_sf"/>
</dbReference>
<dbReference type="Proteomes" id="UP000290572">
    <property type="component" value="Unassembled WGS sequence"/>
</dbReference>
<dbReference type="Pfam" id="PF00046">
    <property type="entry name" value="Homeodomain"/>
    <property type="match status" value="1"/>
</dbReference>
<feature type="coiled-coil region" evidence="9">
    <location>
        <begin position="895"/>
        <end position="940"/>
    </location>
</feature>
<feature type="coiled-coil region" evidence="9">
    <location>
        <begin position="306"/>
        <end position="427"/>
    </location>
</feature>
<evidence type="ECO:0000256" key="6">
    <source>
        <dbReference type="ARBA" id="ARBA00023242"/>
    </source>
</evidence>
<dbReference type="PROSITE" id="PS50071">
    <property type="entry name" value="HOMEOBOX_2"/>
    <property type="match status" value="1"/>
</dbReference>
<dbReference type="Gene3D" id="6.10.250.2470">
    <property type="match status" value="1"/>
</dbReference>
<feature type="compositionally biased region" description="Polar residues" evidence="10">
    <location>
        <begin position="57"/>
        <end position="74"/>
    </location>
</feature>
<gene>
    <name evidence="12" type="ORF">ROHU_005125</name>
</gene>
<feature type="compositionally biased region" description="Acidic residues" evidence="10">
    <location>
        <begin position="580"/>
        <end position="589"/>
    </location>
</feature>
<dbReference type="GO" id="GO:0005794">
    <property type="term" value="C:Golgi apparatus"/>
    <property type="evidence" value="ECO:0007669"/>
    <property type="project" value="TreeGrafter"/>
</dbReference>
<keyword evidence="4 7" id="KW-0238">DNA-binding</keyword>
<feature type="region of interest" description="Disordered" evidence="10">
    <location>
        <begin position="571"/>
        <end position="590"/>
    </location>
</feature>
<evidence type="ECO:0000256" key="1">
    <source>
        <dbReference type="ARBA" id="ARBA00004123"/>
    </source>
</evidence>
<dbReference type="GO" id="GO:0045505">
    <property type="term" value="F:dynein intermediate chain binding"/>
    <property type="evidence" value="ECO:0007669"/>
    <property type="project" value="TreeGrafter"/>
</dbReference>
<dbReference type="PROSITE" id="PS00027">
    <property type="entry name" value="HOMEOBOX_1"/>
    <property type="match status" value="1"/>
</dbReference>
<organism evidence="12 13">
    <name type="scientific">Labeo rohita</name>
    <name type="common">Indian major carp</name>
    <name type="synonym">Cyprinus rohita</name>
    <dbReference type="NCBI Taxonomy" id="84645"/>
    <lineage>
        <taxon>Eukaryota</taxon>
        <taxon>Metazoa</taxon>
        <taxon>Chordata</taxon>
        <taxon>Craniata</taxon>
        <taxon>Vertebrata</taxon>
        <taxon>Euteleostomi</taxon>
        <taxon>Actinopterygii</taxon>
        <taxon>Neopterygii</taxon>
        <taxon>Teleostei</taxon>
        <taxon>Ostariophysi</taxon>
        <taxon>Cypriniformes</taxon>
        <taxon>Cyprinidae</taxon>
        <taxon>Labeoninae</taxon>
        <taxon>Labeonini</taxon>
        <taxon>Labeo</taxon>
    </lineage>
</organism>
<feature type="region of interest" description="Disordered" evidence="10">
    <location>
        <begin position="759"/>
        <end position="816"/>
    </location>
</feature>
<dbReference type="GO" id="GO:0008093">
    <property type="term" value="F:cytoskeletal anchor activity"/>
    <property type="evidence" value="ECO:0007669"/>
    <property type="project" value="InterPro"/>
</dbReference>
<dbReference type="FunFam" id="1.10.10.60:FF:000679">
    <property type="entry name" value="Homeobox protein aristaless"/>
    <property type="match status" value="1"/>
</dbReference>
<dbReference type="CDD" id="cd00086">
    <property type="entry name" value="homeodomain"/>
    <property type="match status" value="1"/>
</dbReference>
<dbReference type="Gene3D" id="1.10.10.60">
    <property type="entry name" value="Homeodomain-like"/>
    <property type="match status" value="1"/>
</dbReference>
<dbReference type="GO" id="GO:0034452">
    <property type="term" value="F:dynactin binding"/>
    <property type="evidence" value="ECO:0007669"/>
    <property type="project" value="TreeGrafter"/>
</dbReference>
<dbReference type="AlphaFoldDB" id="A0A498NF84"/>
<keyword evidence="13" id="KW-1185">Reference proteome</keyword>
<dbReference type="PANTHER" id="PTHR31233">
    <property type="entry name" value="BICAUDAL D FAMILY MEMBER"/>
    <property type="match status" value="1"/>
</dbReference>
<sequence>MRLVDVELEEHVDTSSQDSRTSTNSPKYLSHSIEEILKKPACSSVPSERTDKKLKTSECTQSKIKTDAPTSSPYTARRSGRRRVRTTFTVSQLEELERVFQETHYPDVHTRDQLACRTQLSEGRVQIWFQNRRAKWRRSEAKAAHRPLTDAKHTNHLLTPVLYVPWRGRAGPMAAGGGGGGCGESVDHYRAEVERLTRELAEANREKVRAAECGLAVLEENQTLKQQYAELEAEQETLRQELEQLQEAFSQAYTTQRKVAEDGETNEETLLQESATKEAYYMGRLLEQQAELKSSRSHASCTEAENERLGSILQELRESNEMLELQRSRMREEIREYKFREARLLQDYTELEEENISLQKLVSTLKQNQVEYEGLKHEIKVLEEETALLNSQLEDALRLKDISESQLEEALDSLKSEREQKYALRKELAHHLTVCDGGFSSGCAHLIALTSAPPSGSATPTAATSPSSEDGSKCNGHLLQGATGSVLSRLNGDFRPGLRKSEILTPDLFSELNGPEILKLRQQLQQVEREKASLLNSLQESQALLRHTQGALTEQHDKNIRLGERFRKLRRQRSSKENKEEEEDEEEEATCIPGVQEGPSLELLQCKYRVAVTEVVGLKAELKEVKDRYNECVEARVRAEEQGKVQMQGLETQVAQLERSCRESREKAVNLERQLRAANNTALETQGILGNAQDELATFSEELAQLYHHVCLCNNETPNRVTLDYYRQGRTPTRMPKGQDDHRVLLTPRLARRLAAINAATSAESRSPSDSPSKEPLTAEQSPVRTPLGSPVVSASSSSSSSSPAPESATCSDLRREPTNIHHLNAIIRDQIKHLQKAVDRSLQLSRQRAAASELAPLMDKDKEACMEEILKLKSLLSTKREQIATLRLVLKANKQTAEVALANLKSKYENEKTMVTETMMKLRNELKALKEDAATFSSLRAMFATR</sequence>
<evidence type="ECO:0000256" key="2">
    <source>
        <dbReference type="ARBA" id="ARBA00010061"/>
    </source>
</evidence>
<accession>A0A498NF84</accession>
<dbReference type="GO" id="GO:0048260">
    <property type="term" value="P:positive regulation of receptor-mediated endocytosis"/>
    <property type="evidence" value="ECO:0007669"/>
    <property type="project" value="TreeGrafter"/>
</dbReference>
<comment type="subcellular location">
    <subcellularLocation>
        <location evidence="1 7 8">Nucleus</location>
    </subcellularLocation>
</comment>
<dbReference type="GO" id="GO:0003677">
    <property type="term" value="F:DNA binding"/>
    <property type="evidence" value="ECO:0007669"/>
    <property type="project" value="UniProtKB-UniRule"/>
</dbReference>
<feature type="region of interest" description="Disordered" evidence="10">
    <location>
        <begin position="1"/>
        <end position="26"/>
    </location>
</feature>
<dbReference type="GO" id="GO:0070507">
    <property type="term" value="P:regulation of microtubule cytoskeleton organization"/>
    <property type="evidence" value="ECO:0007669"/>
    <property type="project" value="TreeGrafter"/>
</dbReference>
<feature type="region of interest" description="Disordered" evidence="10">
    <location>
        <begin position="453"/>
        <end position="477"/>
    </location>
</feature>
<dbReference type="GO" id="GO:0070840">
    <property type="term" value="F:dynein complex binding"/>
    <property type="evidence" value="ECO:0007669"/>
    <property type="project" value="InterPro"/>
</dbReference>
<feature type="DNA-binding region" description="Homeobox" evidence="7">
    <location>
        <begin position="81"/>
        <end position="140"/>
    </location>
</feature>
<dbReference type="EMBL" id="QBIY01011714">
    <property type="protein sequence ID" value="RXN29905.1"/>
    <property type="molecule type" value="Genomic_DNA"/>
</dbReference>
<evidence type="ECO:0000313" key="13">
    <source>
        <dbReference type="Proteomes" id="UP000290572"/>
    </source>
</evidence>
<dbReference type="GO" id="GO:0000981">
    <property type="term" value="F:DNA-binding transcription factor activity, RNA polymerase II-specific"/>
    <property type="evidence" value="ECO:0007669"/>
    <property type="project" value="InterPro"/>
</dbReference>
<feature type="region of interest" description="Disordered" evidence="10">
    <location>
        <begin position="42"/>
        <end position="83"/>
    </location>
</feature>
<comment type="similarity">
    <text evidence="2">Belongs to the BicD family.</text>
</comment>
<protein>
    <submittedName>
        <fullName evidence="12">Bicaudal D-like protein</fullName>
    </submittedName>
</protein>
<evidence type="ECO:0000256" key="8">
    <source>
        <dbReference type="RuleBase" id="RU000682"/>
    </source>
</evidence>
<proteinExistence type="inferred from homology"/>
<dbReference type="PANTHER" id="PTHR31233:SF3">
    <property type="entry name" value="PROTEIN BICAUDAL D HOMOLOG 1"/>
    <property type="match status" value="1"/>
</dbReference>
<evidence type="ECO:0000256" key="7">
    <source>
        <dbReference type="PROSITE-ProRule" id="PRU00108"/>
    </source>
</evidence>
<feature type="compositionally biased region" description="Low complexity" evidence="10">
    <location>
        <begin position="790"/>
        <end position="809"/>
    </location>
</feature>
<feature type="coiled-coil region" evidence="9">
    <location>
        <begin position="186"/>
        <end position="255"/>
    </location>
</feature>
<reference evidence="12 13" key="1">
    <citation type="submission" date="2018-03" db="EMBL/GenBank/DDBJ databases">
        <title>Draft genome sequence of Rohu Carp (Labeo rohita).</title>
        <authorList>
            <person name="Das P."/>
            <person name="Kushwaha B."/>
            <person name="Joshi C.G."/>
            <person name="Kumar D."/>
            <person name="Nagpure N.S."/>
            <person name="Sahoo L."/>
            <person name="Das S.P."/>
            <person name="Bit A."/>
            <person name="Patnaik S."/>
            <person name="Meher P.K."/>
            <person name="Jayasankar P."/>
            <person name="Koringa P.G."/>
            <person name="Patel N.V."/>
            <person name="Hinsu A.T."/>
            <person name="Kumar R."/>
            <person name="Pandey M."/>
            <person name="Agarwal S."/>
            <person name="Srivastava S."/>
            <person name="Singh M."/>
            <person name="Iquebal M.A."/>
            <person name="Jaiswal S."/>
            <person name="Angadi U.B."/>
            <person name="Kumar N."/>
            <person name="Raza M."/>
            <person name="Shah T.M."/>
            <person name="Rai A."/>
            <person name="Jena J.K."/>
        </authorList>
    </citation>
    <scope>NUCLEOTIDE SEQUENCE [LARGE SCALE GENOMIC DNA]</scope>
    <source>
        <strain evidence="12">DASCIFA01</strain>
        <tissue evidence="12">Testis</tissue>
    </source>
</reference>
<keyword evidence="6 7" id="KW-0539">Nucleus</keyword>
<feature type="coiled-coil region" evidence="9">
    <location>
        <begin position="622"/>
        <end position="681"/>
    </location>
</feature>
<evidence type="ECO:0000256" key="3">
    <source>
        <dbReference type="ARBA" id="ARBA00023054"/>
    </source>
</evidence>
<dbReference type="InterPro" id="IPR018477">
    <property type="entry name" value="BICD"/>
</dbReference>
<dbReference type="GO" id="GO:0005829">
    <property type="term" value="C:cytosol"/>
    <property type="evidence" value="ECO:0007669"/>
    <property type="project" value="TreeGrafter"/>
</dbReference>
<name>A0A498NF84_LABRO</name>
<evidence type="ECO:0000256" key="4">
    <source>
        <dbReference type="ARBA" id="ARBA00023125"/>
    </source>
</evidence>
<dbReference type="GO" id="GO:0005634">
    <property type="term" value="C:nucleus"/>
    <property type="evidence" value="ECO:0007669"/>
    <property type="project" value="UniProtKB-SubCell"/>
</dbReference>
<keyword evidence="3 9" id="KW-0175">Coiled coil</keyword>
<dbReference type="InterPro" id="IPR017970">
    <property type="entry name" value="Homeobox_CS"/>
</dbReference>
<feature type="compositionally biased region" description="Polar residues" evidence="10">
    <location>
        <begin position="14"/>
        <end position="26"/>
    </location>
</feature>
<dbReference type="STRING" id="84645.A0A498NF84"/>
<comment type="caution">
    <text evidence="12">The sequence shown here is derived from an EMBL/GenBank/DDBJ whole genome shotgun (WGS) entry which is preliminary data.</text>
</comment>
<dbReference type="SUPFAM" id="SSF46689">
    <property type="entry name" value="Homeodomain-like"/>
    <property type="match status" value="1"/>
</dbReference>
<feature type="compositionally biased region" description="Low complexity" evidence="10">
    <location>
        <begin position="453"/>
        <end position="468"/>
    </location>
</feature>
<feature type="compositionally biased region" description="Acidic residues" evidence="10">
    <location>
        <begin position="1"/>
        <end position="10"/>
    </location>
</feature>
<evidence type="ECO:0000259" key="11">
    <source>
        <dbReference type="PROSITE" id="PS50071"/>
    </source>
</evidence>
<evidence type="ECO:0000256" key="5">
    <source>
        <dbReference type="ARBA" id="ARBA00023155"/>
    </source>
</evidence>
<dbReference type="InterPro" id="IPR001356">
    <property type="entry name" value="HD"/>
</dbReference>
<evidence type="ECO:0000313" key="12">
    <source>
        <dbReference type="EMBL" id="RXN29905.1"/>
    </source>
</evidence>
<feature type="compositionally biased region" description="Low complexity" evidence="10">
    <location>
        <begin position="759"/>
        <end position="776"/>
    </location>
</feature>
<evidence type="ECO:0000256" key="10">
    <source>
        <dbReference type="SAM" id="MobiDB-lite"/>
    </source>
</evidence>
<evidence type="ECO:0000256" key="9">
    <source>
        <dbReference type="SAM" id="Coils"/>
    </source>
</evidence>